<dbReference type="RefSeq" id="WP_277857147.1">
    <property type="nucleotide sequence ID" value="NZ_CP120943.1"/>
</dbReference>
<proteinExistence type="predicted"/>
<feature type="region of interest" description="Disordered" evidence="1">
    <location>
        <begin position="1"/>
        <end position="20"/>
    </location>
</feature>
<name>A0AAJ5ZB91_AERCA</name>
<dbReference type="AlphaFoldDB" id="A0AAJ5ZB91"/>
<feature type="compositionally biased region" description="Polar residues" evidence="1">
    <location>
        <begin position="1"/>
        <end position="12"/>
    </location>
</feature>
<keyword evidence="2" id="KW-0614">Plasmid</keyword>
<organism evidence="2 3">
    <name type="scientific">Aeromonas caviae</name>
    <name type="common">Aeromonas punctata</name>
    <dbReference type="NCBI Taxonomy" id="648"/>
    <lineage>
        <taxon>Bacteria</taxon>
        <taxon>Pseudomonadati</taxon>
        <taxon>Pseudomonadota</taxon>
        <taxon>Gammaproteobacteria</taxon>
        <taxon>Aeromonadales</taxon>
        <taxon>Aeromonadaceae</taxon>
        <taxon>Aeromonas</taxon>
    </lineage>
</organism>
<gene>
    <name evidence="2" type="ORF">P5S46_21815</name>
</gene>
<sequence>MKALKRSSNTKNENLERRDMTTKTTGLEFKRFMADKVLWPGDIWHEDAAISVDGVHMPDGVDVENLSDSAVVRIDGGAVFGPQWDENEPSLETYFKRWRKQQTTTVFVVECDSSKLEDVKAAIKAAGGRV</sequence>
<geneLocation type="plasmid" evidence="2 3">
    <name>pAC1520</name>
</geneLocation>
<evidence type="ECO:0000313" key="2">
    <source>
        <dbReference type="EMBL" id="WFG00136.1"/>
    </source>
</evidence>
<accession>A0AAJ5ZB91</accession>
<evidence type="ECO:0000256" key="1">
    <source>
        <dbReference type="SAM" id="MobiDB-lite"/>
    </source>
</evidence>
<evidence type="ECO:0000313" key="3">
    <source>
        <dbReference type="Proteomes" id="UP001218423"/>
    </source>
</evidence>
<protein>
    <submittedName>
        <fullName evidence="2">Uncharacterized protein</fullName>
    </submittedName>
</protein>
<dbReference type="EMBL" id="CP120943">
    <property type="protein sequence ID" value="WFG00136.1"/>
    <property type="molecule type" value="Genomic_DNA"/>
</dbReference>
<reference evidence="2" key="1">
    <citation type="submission" date="2023-03" db="EMBL/GenBank/DDBJ databases">
        <title>Aeromonas caviae strain AC1520.</title>
        <authorList>
            <person name="Xie T."/>
            <person name="Zhang Q."/>
            <person name="Deng J."/>
            <person name="Li X."/>
        </authorList>
    </citation>
    <scope>NUCLEOTIDE SEQUENCE</scope>
    <source>
        <strain evidence="2">AC1520</strain>
        <plasmid evidence="2">pAC1520</plasmid>
    </source>
</reference>
<dbReference type="Proteomes" id="UP001218423">
    <property type="component" value="Plasmid pAC1520"/>
</dbReference>